<gene>
    <name evidence="4" type="ORF">Cco03nite_44330</name>
</gene>
<dbReference type="PROSITE" id="PS51186">
    <property type="entry name" value="GNAT"/>
    <property type="match status" value="1"/>
</dbReference>
<dbReference type="RefSeq" id="WP_203694075.1">
    <property type="nucleotide sequence ID" value="NZ_BAAALC010000029.1"/>
</dbReference>
<dbReference type="InterPro" id="IPR050832">
    <property type="entry name" value="Bact_Acetyltransf"/>
</dbReference>
<accession>A0A8J3KSB2</accession>
<evidence type="ECO:0000313" key="4">
    <source>
        <dbReference type="EMBL" id="GIG07733.1"/>
    </source>
</evidence>
<keyword evidence="2" id="KW-0012">Acyltransferase</keyword>
<evidence type="ECO:0000313" key="5">
    <source>
        <dbReference type="Proteomes" id="UP000630887"/>
    </source>
</evidence>
<dbReference type="GO" id="GO:0016747">
    <property type="term" value="F:acyltransferase activity, transferring groups other than amino-acyl groups"/>
    <property type="evidence" value="ECO:0007669"/>
    <property type="project" value="InterPro"/>
</dbReference>
<evidence type="ECO:0000256" key="1">
    <source>
        <dbReference type="ARBA" id="ARBA00022679"/>
    </source>
</evidence>
<keyword evidence="1" id="KW-0808">Transferase</keyword>
<evidence type="ECO:0000259" key="3">
    <source>
        <dbReference type="PROSITE" id="PS51186"/>
    </source>
</evidence>
<feature type="domain" description="N-acetyltransferase" evidence="3">
    <location>
        <begin position="8"/>
        <end position="154"/>
    </location>
</feature>
<dbReference type="PANTHER" id="PTHR43877">
    <property type="entry name" value="AMINOALKYLPHOSPHONATE N-ACETYLTRANSFERASE-RELATED-RELATED"/>
    <property type="match status" value="1"/>
</dbReference>
<organism evidence="4 5">
    <name type="scientific">Catellatospora coxensis</name>
    <dbReference type="NCBI Taxonomy" id="310354"/>
    <lineage>
        <taxon>Bacteria</taxon>
        <taxon>Bacillati</taxon>
        <taxon>Actinomycetota</taxon>
        <taxon>Actinomycetes</taxon>
        <taxon>Micromonosporales</taxon>
        <taxon>Micromonosporaceae</taxon>
        <taxon>Catellatospora</taxon>
    </lineage>
</organism>
<dbReference type="EMBL" id="BONI01000038">
    <property type="protein sequence ID" value="GIG07733.1"/>
    <property type="molecule type" value="Genomic_DNA"/>
</dbReference>
<comment type="caution">
    <text evidence="4">The sequence shown here is derived from an EMBL/GenBank/DDBJ whole genome shotgun (WGS) entry which is preliminary data.</text>
</comment>
<reference evidence="4 5" key="1">
    <citation type="submission" date="2021-01" db="EMBL/GenBank/DDBJ databases">
        <title>Whole genome shotgun sequence of Catellatospora coxensis NBRC 107359.</title>
        <authorList>
            <person name="Komaki H."/>
            <person name="Tamura T."/>
        </authorList>
    </citation>
    <scope>NUCLEOTIDE SEQUENCE [LARGE SCALE GENOMIC DNA]</scope>
    <source>
        <strain evidence="4 5">NBRC 107359</strain>
    </source>
</reference>
<dbReference type="InterPro" id="IPR016181">
    <property type="entry name" value="Acyl_CoA_acyltransferase"/>
</dbReference>
<dbReference type="CDD" id="cd04301">
    <property type="entry name" value="NAT_SF"/>
    <property type="match status" value="1"/>
</dbReference>
<dbReference type="PANTHER" id="PTHR43877:SF2">
    <property type="entry name" value="AMINOALKYLPHOSPHONATE N-ACETYLTRANSFERASE-RELATED"/>
    <property type="match status" value="1"/>
</dbReference>
<name>A0A8J3KSB2_9ACTN</name>
<protein>
    <submittedName>
        <fullName evidence="4">N-acetyltransferase</fullName>
    </submittedName>
</protein>
<dbReference type="Gene3D" id="3.40.630.30">
    <property type="match status" value="1"/>
</dbReference>
<dbReference type="Proteomes" id="UP000630887">
    <property type="component" value="Unassembled WGS sequence"/>
</dbReference>
<dbReference type="Pfam" id="PF00583">
    <property type="entry name" value="Acetyltransf_1"/>
    <property type="match status" value="1"/>
</dbReference>
<evidence type="ECO:0000256" key="2">
    <source>
        <dbReference type="ARBA" id="ARBA00023315"/>
    </source>
</evidence>
<keyword evidence="5" id="KW-1185">Reference proteome</keyword>
<sequence length="155" mass="17251">MSTETATMEIIEVPPDDARLRPLVGAMRAELDALYPEEIDFEHPTVKEAARFLLVLADGVAIGCCAVQPLDGGEAELKRMYVAPAWRGRGIARRLMPEAEALAVRTGAHRFKLETGVRQPEAIAVYERAGFTRIPNYPPYDRWELSVCYAKPLLP</sequence>
<proteinExistence type="predicted"/>
<dbReference type="SUPFAM" id="SSF55729">
    <property type="entry name" value="Acyl-CoA N-acyltransferases (Nat)"/>
    <property type="match status" value="1"/>
</dbReference>
<dbReference type="AlphaFoldDB" id="A0A8J3KSB2"/>
<dbReference type="InterPro" id="IPR000182">
    <property type="entry name" value="GNAT_dom"/>
</dbReference>